<reference evidence="2 3" key="1">
    <citation type="journal article" date="2013" name="BMC Genomics">
        <title>The miniature genome of a carnivorous plant Genlisea aurea contains a low number of genes and short non-coding sequences.</title>
        <authorList>
            <person name="Leushkin E.V."/>
            <person name="Sutormin R.A."/>
            <person name="Nabieva E.R."/>
            <person name="Penin A.A."/>
            <person name="Kondrashov A.S."/>
            <person name="Logacheva M.D."/>
        </authorList>
    </citation>
    <scope>NUCLEOTIDE SEQUENCE [LARGE SCALE GENOMIC DNA]</scope>
</reference>
<gene>
    <name evidence="2" type="ORF">M569_17619</name>
</gene>
<dbReference type="Proteomes" id="UP000015453">
    <property type="component" value="Unassembled WGS sequence"/>
</dbReference>
<proteinExistence type="predicted"/>
<accession>S8DCW2</accession>
<feature type="non-terminal residue" evidence="2">
    <location>
        <position position="163"/>
    </location>
</feature>
<name>S8DCW2_9LAMI</name>
<evidence type="ECO:0000313" key="3">
    <source>
        <dbReference type="Proteomes" id="UP000015453"/>
    </source>
</evidence>
<feature type="region of interest" description="Disordered" evidence="1">
    <location>
        <begin position="89"/>
        <end position="108"/>
    </location>
</feature>
<dbReference type="PANTHER" id="PTHR46699">
    <property type="entry name" value="SERINE/THREONINE-PROTEIN KINASE STN8, CHLOROPLASTIC-RELATED"/>
    <property type="match status" value="1"/>
</dbReference>
<evidence type="ECO:0008006" key="4">
    <source>
        <dbReference type="Google" id="ProtNLM"/>
    </source>
</evidence>
<feature type="non-terminal residue" evidence="2">
    <location>
        <position position="1"/>
    </location>
</feature>
<dbReference type="InterPro" id="IPR011009">
    <property type="entry name" value="Kinase-like_dom_sf"/>
</dbReference>
<sequence>IPDDDRWIVLVSAGFAWTYLTARPGVLIGAVDAYLLAPLQAGFDALIGRRRKLRADDFLIGEKLGEGSFGIVYSGFVIPKNAGGAEVREAYGRKKSSRRSPPPATDGRRFEEKVILKRVKIGVERAVECGDFEEWFNYRMSRAAPETCAEFLGTFVPDKTDTR</sequence>
<dbReference type="EMBL" id="AUSU01010509">
    <property type="protein sequence ID" value="EPS57202.1"/>
    <property type="molecule type" value="Genomic_DNA"/>
</dbReference>
<keyword evidence="3" id="KW-1185">Reference proteome</keyword>
<dbReference type="AlphaFoldDB" id="S8DCW2"/>
<comment type="caution">
    <text evidence="2">The sequence shown here is derived from an EMBL/GenBank/DDBJ whole genome shotgun (WGS) entry which is preliminary data.</text>
</comment>
<organism evidence="2 3">
    <name type="scientific">Genlisea aurea</name>
    <dbReference type="NCBI Taxonomy" id="192259"/>
    <lineage>
        <taxon>Eukaryota</taxon>
        <taxon>Viridiplantae</taxon>
        <taxon>Streptophyta</taxon>
        <taxon>Embryophyta</taxon>
        <taxon>Tracheophyta</taxon>
        <taxon>Spermatophyta</taxon>
        <taxon>Magnoliopsida</taxon>
        <taxon>eudicotyledons</taxon>
        <taxon>Gunneridae</taxon>
        <taxon>Pentapetalae</taxon>
        <taxon>asterids</taxon>
        <taxon>lamiids</taxon>
        <taxon>Lamiales</taxon>
        <taxon>Lentibulariaceae</taxon>
        <taxon>Genlisea</taxon>
    </lineage>
</organism>
<dbReference type="Gene3D" id="3.30.200.20">
    <property type="entry name" value="Phosphorylase Kinase, domain 1"/>
    <property type="match status" value="1"/>
</dbReference>
<evidence type="ECO:0000256" key="1">
    <source>
        <dbReference type="SAM" id="MobiDB-lite"/>
    </source>
</evidence>
<dbReference type="PANTHER" id="PTHR46699:SF1">
    <property type="entry name" value="SERINE_THREONINE-PROTEIN KINASE STN8, CHLOROPLASTIC"/>
    <property type="match status" value="1"/>
</dbReference>
<evidence type="ECO:0000313" key="2">
    <source>
        <dbReference type="EMBL" id="EPS57202.1"/>
    </source>
</evidence>
<protein>
    <recommendedName>
        <fullName evidence="4">Protein kinase domain-containing protein</fullName>
    </recommendedName>
</protein>
<dbReference type="OrthoDB" id="10252171at2759"/>
<dbReference type="SUPFAM" id="SSF56112">
    <property type="entry name" value="Protein kinase-like (PK-like)"/>
    <property type="match status" value="1"/>
</dbReference>